<dbReference type="InterPro" id="IPR000961">
    <property type="entry name" value="AGC-kinase_C"/>
</dbReference>
<evidence type="ECO:0000256" key="4">
    <source>
        <dbReference type="ARBA" id="ARBA00022527"/>
    </source>
</evidence>
<dbReference type="Proteomes" id="UP000009170">
    <property type="component" value="Unassembled WGS sequence"/>
</dbReference>
<comment type="similarity">
    <text evidence="2">Belongs to the protein kinase superfamily. AGC Ser/Thr protein kinase family.</text>
</comment>
<dbReference type="OrthoDB" id="432483at2759"/>
<dbReference type="InterPro" id="IPR035965">
    <property type="entry name" value="PAS-like_dom_sf"/>
</dbReference>
<dbReference type="InterPro" id="IPR000014">
    <property type="entry name" value="PAS"/>
</dbReference>
<dbReference type="SUPFAM" id="SSF55785">
    <property type="entry name" value="PYP-like sensor domain (PAS domain)"/>
    <property type="match status" value="2"/>
</dbReference>
<dbReference type="EMBL" id="CAID01000016">
    <property type="protein sequence ID" value="CEG00460.1"/>
    <property type="molecule type" value="Genomic_DNA"/>
</dbReference>
<dbReference type="Pfam" id="PF13426">
    <property type="entry name" value="PAS_9"/>
    <property type="match status" value="2"/>
</dbReference>
<evidence type="ECO:0000313" key="18">
    <source>
        <dbReference type="EMBL" id="CEG00460.1"/>
    </source>
</evidence>
<evidence type="ECO:0000259" key="15">
    <source>
        <dbReference type="PROSITE" id="PS50112"/>
    </source>
</evidence>
<evidence type="ECO:0000256" key="1">
    <source>
        <dbReference type="ARBA" id="ARBA00001917"/>
    </source>
</evidence>
<dbReference type="FunFam" id="1.10.510.10:FF:000294">
    <property type="entry name" value="Serine/threonine-protein kinase OXI1"/>
    <property type="match status" value="1"/>
</dbReference>
<keyword evidence="8" id="KW-0547">Nucleotide-binding</keyword>
<evidence type="ECO:0000259" key="16">
    <source>
        <dbReference type="PROSITE" id="PS50113"/>
    </source>
</evidence>
<keyword evidence="19" id="KW-1185">Reference proteome</keyword>
<sequence length="881" mass="98793">MGESLVVYSDDPLESTRWANLSLYTKTPVDAHALGDESLARSTRRRRRRVERARRRLERALDVRRRGGEGRDRAGEREAEGRAERSEADTDSALDAGDARRWCRLGTRARACVASTSSTTKGAAAARRRRTSGGGGGRGARAVMASHRISEGGAHAPSLDPIVARAFGAFDHTFTVCDATKPDCPIVYASDGFLRMTGYAAAEVIGYNCRFLQGEKTNKNDVRELREAIKNGDRWSVRLLNYKKDGTPFWNYLVVAPVKLADGTVVKYIGVQTDVTEVKDADTGERGIEFDEKGQPVPSRYDARAAAATLGRVSEVEQAVRTAEGLGNQAQRRTGMDLASTLERIEQSFVITDPSLPDHPIVFASDGFMEFTGYSVDEILGRNCRFLQGPKTDRAAVAKIREAIENGEECTVRLLNYTKTGEEFWNMFTLAPVRDEQGIVRFFAGVQVDITAHDPQTEHETVAEITFKEEDNDANVQVSKSAAQLVAGAAAKDKEFEPPWKHMSGHMLQPKPHQLENRRHWEALWRVTNYNDRPLTIDDFVPIRRIGQGDVGTVHLVALAKEKDVRFALKILTKQEIIDRNKLHRLQTESTILNQIDHPFVATLFASFQTSTHVYFLMEYCEGGELYDFLQKAPGKRLSEEATKFYAAEVLVSLQYLHLLGFVYRDLKPENVLLRRNGHIMITDFDLSFCASCQPHIKVRPGNPTWYPGQRATAHAKKKKLKPPRLPKSGSNPTIVAEPFTFTNSFVGTEEYLSPEVLNGTGHSGAVDWWELGIFMYEMAYGTTPFKAATRDETFSNITNAKLTFPDNIPMSEDFKDCVRKLLQRDSTSRLGTLGGAEEIKSHPFFSCVNWGLLRWEEPPYVPKPRRAAPVRDEEIFEMEI</sequence>
<dbReference type="EC" id="2.7.11.1" evidence="3"/>
<dbReference type="RefSeq" id="XP_003083739.2">
    <property type="nucleotide sequence ID" value="XM_003083691.2"/>
</dbReference>
<evidence type="ECO:0000256" key="8">
    <source>
        <dbReference type="ARBA" id="ARBA00022741"/>
    </source>
</evidence>
<evidence type="ECO:0000256" key="6">
    <source>
        <dbReference type="ARBA" id="ARBA00022606"/>
    </source>
</evidence>
<feature type="region of interest" description="Disordered" evidence="13">
    <location>
        <begin position="65"/>
        <end position="93"/>
    </location>
</feature>
<dbReference type="CDD" id="cd05574">
    <property type="entry name" value="STKc_phototropin_like"/>
    <property type="match status" value="1"/>
</dbReference>
<dbReference type="GO" id="GO:0005524">
    <property type="term" value="F:ATP binding"/>
    <property type="evidence" value="ECO:0007669"/>
    <property type="project" value="UniProtKB-KW"/>
</dbReference>
<keyword evidence="9 18" id="KW-0418">Kinase</keyword>
<dbReference type="GO" id="GO:0004674">
    <property type="term" value="F:protein serine/threonine kinase activity"/>
    <property type="evidence" value="ECO:0007669"/>
    <property type="project" value="UniProtKB-KW"/>
</dbReference>
<feature type="domain" description="PAC" evidence="16">
    <location>
        <begin position="408"/>
        <end position="462"/>
    </location>
</feature>
<dbReference type="PROSITE" id="PS50113">
    <property type="entry name" value="PAC"/>
    <property type="match status" value="2"/>
</dbReference>
<keyword evidence="4" id="KW-0723">Serine/threonine-protein kinase</keyword>
<evidence type="ECO:0000256" key="3">
    <source>
        <dbReference type="ARBA" id="ARBA00012513"/>
    </source>
</evidence>
<keyword evidence="7" id="KW-0808">Transferase</keyword>
<dbReference type="STRING" id="70448.A0A096P896"/>
<reference evidence="18 19" key="2">
    <citation type="journal article" date="2014" name="BMC Genomics">
        <title>An improved genome of the model marine alga Ostreococcus tauri unfolds by assessing Illumina de novo assemblies.</title>
        <authorList>
            <person name="Blanc-Mathieu R."/>
            <person name="Verhelst B."/>
            <person name="Derelle E."/>
            <person name="Rombauts S."/>
            <person name="Bouget F.Y."/>
            <person name="Carre I."/>
            <person name="Chateau A."/>
            <person name="Eyre-Walker A."/>
            <person name="Grimsley N."/>
            <person name="Moreau H."/>
            <person name="Piegu B."/>
            <person name="Rivals E."/>
            <person name="Schackwitz W."/>
            <person name="Van de Peer Y."/>
            <person name="Piganeau G."/>
        </authorList>
    </citation>
    <scope>NUCLEOTIDE SEQUENCE [LARGE SCALE GENOMIC DNA]</scope>
    <source>
        <strain evidence="19">OTTH 0595 / CCAP 157/2 / RCC745</strain>
    </source>
</reference>
<dbReference type="Gene3D" id="1.10.510.10">
    <property type="entry name" value="Transferase(Phosphotransferase) domain 1"/>
    <property type="match status" value="2"/>
</dbReference>
<evidence type="ECO:0000256" key="7">
    <source>
        <dbReference type="ARBA" id="ARBA00022679"/>
    </source>
</evidence>
<comment type="catalytic activity">
    <reaction evidence="11">
        <text>L-threonyl-[protein] + ATP = O-phospho-L-threonyl-[protein] + ADP + H(+)</text>
        <dbReference type="Rhea" id="RHEA:46608"/>
        <dbReference type="Rhea" id="RHEA-COMP:11060"/>
        <dbReference type="Rhea" id="RHEA-COMP:11605"/>
        <dbReference type="ChEBI" id="CHEBI:15378"/>
        <dbReference type="ChEBI" id="CHEBI:30013"/>
        <dbReference type="ChEBI" id="CHEBI:30616"/>
        <dbReference type="ChEBI" id="CHEBI:61977"/>
        <dbReference type="ChEBI" id="CHEBI:456216"/>
        <dbReference type="EC" id="2.7.11.1"/>
    </reaction>
</comment>
<feature type="domain" description="PAC" evidence="16">
    <location>
        <begin position="233"/>
        <end position="287"/>
    </location>
</feature>
<keyword evidence="5" id="KW-0157">Chromophore</keyword>
<dbReference type="PROSITE" id="PS50011">
    <property type="entry name" value="PROTEIN_KINASE_DOM"/>
    <property type="match status" value="1"/>
</dbReference>
<dbReference type="Pfam" id="PF00069">
    <property type="entry name" value="Pkinase"/>
    <property type="match status" value="2"/>
</dbReference>
<dbReference type="PROSITE" id="PS51285">
    <property type="entry name" value="AGC_KINASE_CTER"/>
    <property type="match status" value="1"/>
</dbReference>
<evidence type="ECO:0000256" key="2">
    <source>
        <dbReference type="ARBA" id="ARBA00009903"/>
    </source>
</evidence>
<dbReference type="SUPFAM" id="SSF56112">
    <property type="entry name" value="Protein kinase-like (PK-like)"/>
    <property type="match status" value="1"/>
</dbReference>
<keyword evidence="6" id="KW-0716">Sensory transduction</keyword>
<dbReference type="InParanoid" id="A0A096P896"/>
<feature type="domain" description="Protein kinase" evidence="14">
    <location>
        <begin position="540"/>
        <end position="846"/>
    </location>
</feature>
<dbReference type="InterPro" id="IPR011009">
    <property type="entry name" value="Kinase-like_dom_sf"/>
</dbReference>
<dbReference type="GO" id="GO:0009882">
    <property type="term" value="F:blue light photoreceptor activity"/>
    <property type="evidence" value="ECO:0007669"/>
    <property type="project" value="UniProtKB-ARBA"/>
</dbReference>
<protein>
    <recommendedName>
        <fullName evidence="3">non-specific serine/threonine protein kinase</fullName>
        <ecNumber evidence="3">2.7.11.1</ecNumber>
    </recommendedName>
</protein>
<dbReference type="PROSITE" id="PS00108">
    <property type="entry name" value="PROTEIN_KINASE_ST"/>
    <property type="match status" value="1"/>
</dbReference>
<keyword evidence="5" id="KW-0600">Photoreceptor protein</keyword>
<dbReference type="SMART" id="SM00220">
    <property type="entry name" value="S_TKc"/>
    <property type="match status" value="1"/>
</dbReference>
<feature type="compositionally biased region" description="Basic and acidic residues" evidence="13">
    <location>
        <begin position="65"/>
        <end position="88"/>
    </location>
</feature>
<dbReference type="Gene3D" id="3.30.200.20">
    <property type="entry name" value="Phosphorylase Kinase, domain 1"/>
    <property type="match status" value="1"/>
</dbReference>
<proteinExistence type="inferred from homology"/>
<comment type="catalytic activity">
    <reaction evidence="12">
        <text>L-seryl-[protein] + ATP = O-phospho-L-seryl-[protein] + ADP + H(+)</text>
        <dbReference type="Rhea" id="RHEA:17989"/>
        <dbReference type="Rhea" id="RHEA-COMP:9863"/>
        <dbReference type="Rhea" id="RHEA-COMP:11604"/>
        <dbReference type="ChEBI" id="CHEBI:15378"/>
        <dbReference type="ChEBI" id="CHEBI:29999"/>
        <dbReference type="ChEBI" id="CHEBI:30616"/>
        <dbReference type="ChEBI" id="CHEBI:83421"/>
        <dbReference type="ChEBI" id="CHEBI:456216"/>
        <dbReference type="EC" id="2.7.11.1"/>
    </reaction>
</comment>
<feature type="region of interest" description="Disordered" evidence="13">
    <location>
        <begin position="119"/>
        <end position="140"/>
    </location>
</feature>
<comment type="cofactor">
    <cofactor evidence="1">
        <name>FMN</name>
        <dbReference type="ChEBI" id="CHEBI:58210"/>
    </cofactor>
</comment>
<evidence type="ECO:0000256" key="5">
    <source>
        <dbReference type="ARBA" id="ARBA00022543"/>
    </source>
</evidence>
<dbReference type="CDD" id="cd00130">
    <property type="entry name" value="PAS"/>
    <property type="match status" value="2"/>
</dbReference>
<reference evidence="19" key="1">
    <citation type="journal article" date="2006" name="Proc. Natl. Acad. Sci. U.S.A.">
        <title>Genome analysis of the smallest free-living eukaryote Ostreococcus tauri unveils many unique features.</title>
        <authorList>
            <person name="Derelle E."/>
            <person name="Ferraz C."/>
            <person name="Rombauts S."/>
            <person name="Rouze P."/>
            <person name="Worden A.Z."/>
            <person name="Robbens S."/>
            <person name="Partensky F."/>
            <person name="Degroeve S."/>
            <person name="Echeynie S."/>
            <person name="Cooke R."/>
            <person name="Saeys Y."/>
            <person name="Wuyts J."/>
            <person name="Jabbari K."/>
            <person name="Bowler C."/>
            <person name="Panaud O."/>
            <person name="Piegu B."/>
            <person name="Ball S.G."/>
            <person name="Ral J.-P."/>
            <person name="Bouget F.-Y."/>
            <person name="Piganeau G."/>
            <person name="De Baets B."/>
            <person name="Picard A."/>
            <person name="Delseny M."/>
            <person name="Demaille J."/>
            <person name="Van de Peer Y."/>
            <person name="Moreau H."/>
        </authorList>
    </citation>
    <scope>NUCLEOTIDE SEQUENCE [LARGE SCALE GENOMIC DNA]</scope>
    <source>
        <strain evidence="19">OTTH 0595 / CCAP 157/2 / RCC745</strain>
    </source>
</reference>
<dbReference type="PANTHER" id="PTHR45637">
    <property type="entry name" value="FLIPPASE KINASE 1-RELATED"/>
    <property type="match status" value="1"/>
</dbReference>
<dbReference type="GeneID" id="9831018"/>
<evidence type="ECO:0000256" key="13">
    <source>
        <dbReference type="SAM" id="MobiDB-lite"/>
    </source>
</evidence>
<evidence type="ECO:0000256" key="9">
    <source>
        <dbReference type="ARBA" id="ARBA00022777"/>
    </source>
</evidence>
<dbReference type="KEGG" id="ota:OT_ostta16g02540"/>
<name>A0A096P896_OSTTA</name>
<dbReference type="AlphaFoldDB" id="A0A096P896"/>
<keyword evidence="10" id="KW-0067">ATP-binding</keyword>
<evidence type="ECO:0000259" key="14">
    <source>
        <dbReference type="PROSITE" id="PS50011"/>
    </source>
</evidence>
<accession>A0A096P896</accession>
<dbReference type="Gene3D" id="3.30.450.20">
    <property type="entry name" value="PAS domain"/>
    <property type="match status" value="2"/>
</dbReference>
<evidence type="ECO:0000256" key="10">
    <source>
        <dbReference type="ARBA" id="ARBA00022840"/>
    </source>
</evidence>
<dbReference type="InterPro" id="IPR000700">
    <property type="entry name" value="PAS-assoc_C"/>
</dbReference>
<evidence type="ECO:0000256" key="12">
    <source>
        <dbReference type="ARBA" id="ARBA00048679"/>
    </source>
</evidence>
<feature type="domain" description="AGC-kinase C-terminal" evidence="17">
    <location>
        <begin position="847"/>
        <end position="881"/>
    </location>
</feature>
<dbReference type="InterPro" id="IPR008271">
    <property type="entry name" value="Ser/Thr_kinase_AS"/>
</dbReference>
<dbReference type="NCBIfam" id="TIGR00229">
    <property type="entry name" value="sensory_box"/>
    <property type="match status" value="2"/>
</dbReference>
<dbReference type="FunFam" id="3.30.200.20:FF:000042">
    <property type="entry name" value="Aurora kinase A"/>
    <property type="match status" value="1"/>
</dbReference>
<organism evidence="18 19">
    <name type="scientific">Ostreococcus tauri</name>
    <name type="common">Marine green alga</name>
    <dbReference type="NCBI Taxonomy" id="70448"/>
    <lineage>
        <taxon>Eukaryota</taxon>
        <taxon>Viridiplantae</taxon>
        <taxon>Chlorophyta</taxon>
        <taxon>Mamiellophyceae</taxon>
        <taxon>Mamiellales</taxon>
        <taxon>Bathycoccaceae</taxon>
        <taxon>Ostreococcus</taxon>
    </lineage>
</organism>
<evidence type="ECO:0000259" key="17">
    <source>
        <dbReference type="PROSITE" id="PS51285"/>
    </source>
</evidence>
<dbReference type="FunCoup" id="A0A096P896">
    <property type="interactions" value="446"/>
</dbReference>
<feature type="domain" description="PAS" evidence="15">
    <location>
        <begin position="334"/>
        <end position="407"/>
    </location>
</feature>
<dbReference type="SMART" id="SM00086">
    <property type="entry name" value="PAC"/>
    <property type="match status" value="2"/>
</dbReference>
<evidence type="ECO:0000313" key="19">
    <source>
        <dbReference type="Proteomes" id="UP000009170"/>
    </source>
</evidence>
<dbReference type="PROSITE" id="PS50112">
    <property type="entry name" value="PAS"/>
    <property type="match status" value="2"/>
</dbReference>
<gene>
    <name evidence="18" type="ORF">OT_ostta16g02540</name>
</gene>
<feature type="domain" description="PAS" evidence="15">
    <location>
        <begin position="186"/>
        <end position="232"/>
    </location>
</feature>
<dbReference type="InterPro" id="IPR001610">
    <property type="entry name" value="PAC"/>
</dbReference>
<evidence type="ECO:0000256" key="11">
    <source>
        <dbReference type="ARBA" id="ARBA00047899"/>
    </source>
</evidence>
<comment type="caution">
    <text evidence="18">The sequence shown here is derived from an EMBL/GenBank/DDBJ whole genome shotgun (WGS) entry which is preliminary data.</text>
</comment>
<keyword evidence="5" id="KW-0675">Receptor</keyword>
<dbReference type="InterPro" id="IPR000719">
    <property type="entry name" value="Prot_kinase_dom"/>
</dbReference>